<keyword evidence="2" id="KW-0378">Hydrolase</keyword>
<proteinExistence type="predicted"/>
<accession>A0A9X4AQL6</accession>
<dbReference type="Proteomes" id="UP001151081">
    <property type="component" value="Unassembled WGS sequence"/>
</dbReference>
<feature type="signal peptide" evidence="1">
    <location>
        <begin position="1"/>
        <end position="27"/>
    </location>
</feature>
<evidence type="ECO:0000313" key="3">
    <source>
        <dbReference type="Proteomes" id="UP001151081"/>
    </source>
</evidence>
<reference evidence="2 3" key="1">
    <citation type="submission" date="2021-04" db="EMBL/GenBank/DDBJ databases">
        <title>Genome analysis of Polyangium sp.</title>
        <authorList>
            <person name="Li Y."/>
            <person name="Wang J."/>
        </authorList>
    </citation>
    <scope>NUCLEOTIDE SEQUENCE [LARGE SCALE GENOMIC DNA]</scope>
    <source>
        <strain evidence="2 3">SDU14</strain>
    </source>
</reference>
<dbReference type="SUPFAM" id="SSF53474">
    <property type="entry name" value="alpha/beta-Hydrolases"/>
    <property type="match status" value="1"/>
</dbReference>
<feature type="chain" id="PRO_5040737464" evidence="1">
    <location>
        <begin position="28"/>
        <end position="567"/>
    </location>
</feature>
<comment type="caution">
    <text evidence="2">The sequence shown here is derived from an EMBL/GenBank/DDBJ whole genome shotgun (WGS) entry which is preliminary data.</text>
</comment>
<evidence type="ECO:0000256" key="1">
    <source>
        <dbReference type="SAM" id="SignalP"/>
    </source>
</evidence>
<evidence type="ECO:0000313" key="2">
    <source>
        <dbReference type="EMBL" id="MDC3980496.1"/>
    </source>
</evidence>
<keyword evidence="1" id="KW-0732">Signal</keyword>
<dbReference type="InterPro" id="IPR029058">
    <property type="entry name" value="AB_hydrolase_fold"/>
</dbReference>
<dbReference type="AlphaFoldDB" id="A0A9X4AQL6"/>
<name>A0A9X4AQL6_9BACT</name>
<dbReference type="RefSeq" id="WP_272458353.1">
    <property type="nucleotide sequence ID" value="NZ_JAGTJJ010000002.1"/>
</dbReference>
<sequence length="567" mass="60764">MPLRRMRPSVLALASAAALLVACSDPAELPVPPAPYAPPPSSAVVEEGSVRIRRDVFLVPGVTPPPNPVTGSATPAEYNAVRVVRYRVDADPPAPARAVAVLMPGFLGGANSYDPMARAIVRRSKEGEAFEAWAIDRRSNLLEDHHGLDVAEFRKDPEIAKRYYFEEEPAEGKTFPGFLDQTAVDYASEWGLDTTIGDLRRVVDIVAPEERKARVFLVGHSLGATIAEEYAAWDFDGKPGYGELAGLVLVDGVARQEGAAAPTITEEDYLKGSSQNVDAYLTPGLETIRKTTRYIALPLLGLKVYPVAAIAGMRALWSPTAITEDPYRDSAFLTLLSLTDVPRMTNRAAMGFAMDDASNGVSFAAVSCGASKGGALAEYDSLFGTKLVQPSDPTATYDWVEYDATNPREHTSLEDISRSWFEGPSLDFGEWYFPARLSLDAQAAATLVLKDTDWPRANHGLRAIHGASMDLPIFAAVAGLVGDTAALDPLRALVQNVPIGPGRPLAGKPRTESDAFVVLDIVDLTHIDPLAGTDDGQGDVTKWYDSLTTWMTTNSPAGGVVLAPSAP</sequence>
<dbReference type="GO" id="GO:0016787">
    <property type="term" value="F:hydrolase activity"/>
    <property type="evidence" value="ECO:0007669"/>
    <property type="project" value="UniProtKB-KW"/>
</dbReference>
<keyword evidence="3" id="KW-1185">Reference proteome</keyword>
<organism evidence="2 3">
    <name type="scientific">Polyangium jinanense</name>
    <dbReference type="NCBI Taxonomy" id="2829994"/>
    <lineage>
        <taxon>Bacteria</taxon>
        <taxon>Pseudomonadati</taxon>
        <taxon>Myxococcota</taxon>
        <taxon>Polyangia</taxon>
        <taxon>Polyangiales</taxon>
        <taxon>Polyangiaceae</taxon>
        <taxon>Polyangium</taxon>
    </lineage>
</organism>
<dbReference type="PROSITE" id="PS51257">
    <property type="entry name" value="PROKAR_LIPOPROTEIN"/>
    <property type="match status" value="1"/>
</dbReference>
<dbReference type="Gene3D" id="3.40.50.1820">
    <property type="entry name" value="alpha/beta hydrolase"/>
    <property type="match status" value="1"/>
</dbReference>
<protein>
    <submittedName>
        <fullName evidence="2">Alpha/beta fold hydrolase</fullName>
    </submittedName>
</protein>
<gene>
    <name evidence="2" type="ORF">KEG57_08330</name>
</gene>
<dbReference type="EMBL" id="JAGTJJ010000002">
    <property type="protein sequence ID" value="MDC3980496.1"/>
    <property type="molecule type" value="Genomic_DNA"/>
</dbReference>